<reference evidence="3 4" key="1">
    <citation type="journal article" date="2018" name="IMA Fungus">
        <title>IMA Genome-F 9: Draft genome sequence of Annulohypoxylon stygium, Aspergillus mulundensis, Berkeleyomyces basicola (syn. Thielaviopsis basicola), Ceratocystis smalleyi, two Cercospora beticola strains, Coleophoma cylindrospora, Fusarium fracticaudum, Phialophora cf. hyalina, and Morchella septimelata.</title>
        <authorList>
            <person name="Wingfield B.D."/>
            <person name="Bills G.F."/>
            <person name="Dong Y."/>
            <person name="Huang W."/>
            <person name="Nel W.J."/>
            <person name="Swalarsk-Parry B.S."/>
            <person name="Vaghefi N."/>
            <person name="Wilken P.M."/>
            <person name="An Z."/>
            <person name="de Beer Z.W."/>
            <person name="De Vos L."/>
            <person name="Chen L."/>
            <person name="Duong T.A."/>
            <person name="Gao Y."/>
            <person name="Hammerbacher A."/>
            <person name="Kikkert J.R."/>
            <person name="Li Y."/>
            <person name="Li H."/>
            <person name="Li K."/>
            <person name="Li Q."/>
            <person name="Liu X."/>
            <person name="Ma X."/>
            <person name="Naidoo K."/>
            <person name="Pethybridge S.J."/>
            <person name="Sun J."/>
            <person name="Steenkamp E.T."/>
            <person name="van der Nest M.A."/>
            <person name="van Wyk S."/>
            <person name="Wingfield M.J."/>
            <person name="Xiong C."/>
            <person name="Yue Q."/>
            <person name="Zhang X."/>
        </authorList>
    </citation>
    <scope>NUCLEOTIDE SEQUENCE [LARGE SCALE GENOMIC DNA]</scope>
    <source>
        <strain evidence="3 4">BP 5553</strain>
    </source>
</reference>
<dbReference type="GeneID" id="43602882"/>
<evidence type="ECO:0008006" key="5">
    <source>
        <dbReference type="Google" id="ProtNLM"/>
    </source>
</evidence>
<keyword evidence="2" id="KW-0472">Membrane</keyword>
<evidence type="ECO:0000313" key="3">
    <source>
        <dbReference type="EMBL" id="RDL30688.1"/>
    </source>
</evidence>
<feature type="compositionally biased region" description="Basic and acidic residues" evidence="1">
    <location>
        <begin position="186"/>
        <end position="198"/>
    </location>
</feature>
<dbReference type="OrthoDB" id="5215637at2759"/>
<sequence>MAFFGVPKTIRSMHPDTLKPFSILTPLVSCSPLGTTPLEFCCKFNSTSCCNGTTFKLGDTGAAFQPGQDSKIQSFTSAALAAAISGSAVPGSAIDSNSSNPDFSNRDLATKIGVGIGVPLAVFGSGILVFLVWREKRKNNVNAEKPIQIIDPGIFNKDPPASNYALSPPQRPTPPWRPASVYEAPTEMRTHELPDTSR</sequence>
<evidence type="ECO:0000256" key="2">
    <source>
        <dbReference type="SAM" id="Phobius"/>
    </source>
</evidence>
<dbReference type="Proteomes" id="UP000254866">
    <property type="component" value="Unassembled WGS sequence"/>
</dbReference>
<keyword evidence="4" id="KW-1185">Reference proteome</keyword>
<name>A0A370TA54_9HELO</name>
<dbReference type="AlphaFoldDB" id="A0A370TA54"/>
<feature type="transmembrane region" description="Helical" evidence="2">
    <location>
        <begin position="114"/>
        <end position="133"/>
    </location>
</feature>
<dbReference type="EMBL" id="NPIC01000014">
    <property type="protein sequence ID" value="RDL30688.1"/>
    <property type="molecule type" value="Genomic_DNA"/>
</dbReference>
<protein>
    <recommendedName>
        <fullName evidence="5">Mid2 domain-containing protein</fullName>
    </recommendedName>
</protein>
<accession>A0A370TA54</accession>
<feature type="region of interest" description="Disordered" evidence="1">
    <location>
        <begin position="160"/>
        <end position="198"/>
    </location>
</feature>
<gene>
    <name evidence="3" type="ORF">BP5553_10033</name>
</gene>
<dbReference type="STRING" id="2656787.A0A370TA54"/>
<evidence type="ECO:0000256" key="1">
    <source>
        <dbReference type="SAM" id="MobiDB-lite"/>
    </source>
</evidence>
<organism evidence="3 4">
    <name type="scientific">Venustampulla echinocandica</name>
    <dbReference type="NCBI Taxonomy" id="2656787"/>
    <lineage>
        <taxon>Eukaryota</taxon>
        <taxon>Fungi</taxon>
        <taxon>Dikarya</taxon>
        <taxon>Ascomycota</taxon>
        <taxon>Pezizomycotina</taxon>
        <taxon>Leotiomycetes</taxon>
        <taxon>Helotiales</taxon>
        <taxon>Pleuroascaceae</taxon>
        <taxon>Venustampulla</taxon>
    </lineage>
</organism>
<dbReference type="RefSeq" id="XP_031865064.1">
    <property type="nucleotide sequence ID" value="XM_032018656.1"/>
</dbReference>
<keyword evidence="2" id="KW-1133">Transmembrane helix</keyword>
<evidence type="ECO:0000313" key="4">
    <source>
        <dbReference type="Proteomes" id="UP000254866"/>
    </source>
</evidence>
<comment type="caution">
    <text evidence="3">The sequence shown here is derived from an EMBL/GenBank/DDBJ whole genome shotgun (WGS) entry which is preliminary data.</text>
</comment>
<proteinExistence type="predicted"/>
<keyword evidence="2" id="KW-0812">Transmembrane</keyword>